<dbReference type="AlphaFoldDB" id="A0A399CZG7"/>
<dbReference type="Gene3D" id="3.20.20.60">
    <property type="entry name" value="Phosphoenolpyruvate-binding domains"/>
    <property type="match status" value="1"/>
</dbReference>
<name>A0A399CZG7_9BACT</name>
<keyword evidence="6" id="KW-1185">Reference proteome</keyword>
<feature type="domain" description="HpcH/HpaI aldolase/citrate lyase" evidence="4">
    <location>
        <begin position="22"/>
        <end position="241"/>
    </location>
</feature>
<dbReference type="EMBL" id="QWET01000010">
    <property type="protein sequence ID" value="RIH64543.1"/>
    <property type="molecule type" value="Genomic_DNA"/>
</dbReference>
<dbReference type="InterPro" id="IPR040442">
    <property type="entry name" value="Pyrv_kinase-like_dom_sf"/>
</dbReference>
<dbReference type="InterPro" id="IPR015813">
    <property type="entry name" value="Pyrv/PenolPyrv_kinase-like_dom"/>
</dbReference>
<dbReference type="GO" id="GO:0005737">
    <property type="term" value="C:cytoplasm"/>
    <property type="evidence" value="ECO:0007669"/>
    <property type="project" value="TreeGrafter"/>
</dbReference>
<evidence type="ECO:0000313" key="5">
    <source>
        <dbReference type="EMBL" id="RIH64543.1"/>
    </source>
</evidence>
<dbReference type="GO" id="GO:0046872">
    <property type="term" value="F:metal ion binding"/>
    <property type="evidence" value="ECO:0007669"/>
    <property type="project" value="UniProtKB-KW"/>
</dbReference>
<dbReference type="OrthoDB" id="1098025at2"/>
<dbReference type="GO" id="GO:0016832">
    <property type="term" value="F:aldehyde-lyase activity"/>
    <property type="evidence" value="ECO:0007669"/>
    <property type="project" value="TreeGrafter"/>
</dbReference>
<comment type="caution">
    <text evidence="5">The sequence shown here is derived from an EMBL/GenBank/DDBJ whole genome shotgun (WGS) entry which is preliminary data.</text>
</comment>
<gene>
    <name evidence="5" type="ORF">D1164_14400</name>
</gene>
<keyword evidence="3" id="KW-0456">Lyase</keyword>
<dbReference type="RefSeq" id="WP_119350701.1">
    <property type="nucleotide sequence ID" value="NZ_QWET01000010.1"/>
</dbReference>
<organism evidence="5 6">
    <name type="scientific">Mariniphaga sediminis</name>
    <dbReference type="NCBI Taxonomy" id="1628158"/>
    <lineage>
        <taxon>Bacteria</taxon>
        <taxon>Pseudomonadati</taxon>
        <taxon>Bacteroidota</taxon>
        <taxon>Bacteroidia</taxon>
        <taxon>Marinilabiliales</taxon>
        <taxon>Prolixibacteraceae</taxon>
        <taxon>Mariniphaga</taxon>
    </lineage>
</organism>
<dbReference type="PANTHER" id="PTHR30502">
    <property type="entry name" value="2-KETO-3-DEOXY-L-RHAMNONATE ALDOLASE"/>
    <property type="match status" value="1"/>
</dbReference>
<dbReference type="PANTHER" id="PTHR30502:SF0">
    <property type="entry name" value="PHOSPHOENOLPYRUVATE CARBOXYLASE FAMILY PROTEIN"/>
    <property type="match status" value="1"/>
</dbReference>
<dbReference type="InterPro" id="IPR050251">
    <property type="entry name" value="HpcH-HpaI_aldolase"/>
</dbReference>
<evidence type="ECO:0000256" key="3">
    <source>
        <dbReference type="ARBA" id="ARBA00023239"/>
    </source>
</evidence>
<accession>A0A399CZG7</accession>
<sequence>MEKGLLSALKQGKTVYGTSITSHAPLWTKTVEGAALDFVFIDTEHIPLERSDVARMCQTYSAMGITPVVRIASANPVLASQILDAGAKGVLAPYIETIQQVKELTGAVKYRPLKGKQLQKILDDPDSPEPELMNYIRNFNRGNVCILNIESIPAVENLENLIAVPGVDAVFIGPHDLSVNMGLPEEYDHPEFEKRVKYIIRTCRQGNVAVGIHFSESPDRQIKWLKEGINIVIHSSDIALFSQKLKQDLNQIRAFNGQKSVDDPGSVII</sequence>
<dbReference type="InterPro" id="IPR005000">
    <property type="entry name" value="Aldolase/citrate-lyase_domain"/>
</dbReference>
<keyword evidence="2" id="KW-0479">Metal-binding</keyword>
<comment type="similarity">
    <text evidence="1">Belongs to the HpcH/HpaI aldolase family.</text>
</comment>
<evidence type="ECO:0000256" key="1">
    <source>
        <dbReference type="ARBA" id="ARBA00005568"/>
    </source>
</evidence>
<evidence type="ECO:0000313" key="6">
    <source>
        <dbReference type="Proteomes" id="UP000266441"/>
    </source>
</evidence>
<dbReference type="SUPFAM" id="SSF51621">
    <property type="entry name" value="Phosphoenolpyruvate/pyruvate domain"/>
    <property type="match status" value="1"/>
</dbReference>
<reference evidence="5 6" key="1">
    <citation type="journal article" date="2015" name="Int. J. Syst. Evol. Microbiol.">
        <title>Mariniphaga sediminis sp. nov., isolated from coastal sediment.</title>
        <authorList>
            <person name="Wang F.Q."/>
            <person name="Shen Q.Y."/>
            <person name="Chen G.J."/>
            <person name="Du Z.J."/>
        </authorList>
    </citation>
    <scope>NUCLEOTIDE SEQUENCE [LARGE SCALE GENOMIC DNA]</scope>
    <source>
        <strain evidence="5 6">SY21</strain>
    </source>
</reference>
<dbReference type="Pfam" id="PF03328">
    <property type="entry name" value="HpcH_HpaI"/>
    <property type="match status" value="1"/>
</dbReference>
<evidence type="ECO:0000259" key="4">
    <source>
        <dbReference type="Pfam" id="PF03328"/>
    </source>
</evidence>
<proteinExistence type="inferred from homology"/>
<dbReference type="Proteomes" id="UP000266441">
    <property type="component" value="Unassembled WGS sequence"/>
</dbReference>
<protein>
    <submittedName>
        <fullName evidence="5">Aldolase</fullName>
    </submittedName>
</protein>
<evidence type="ECO:0000256" key="2">
    <source>
        <dbReference type="ARBA" id="ARBA00022723"/>
    </source>
</evidence>